<evidence type="ECO:0000256" key="2">
    <source>
        <dbReference type="ARBA" id="ARBA00022840"/>
    </source>
</evidence>
<gene>
    <name evidence="4" type="ORF">PR048_028589</name>
</gene>
<dbReference type="SUPFAM" id="SSF52540">
    <property type="entry name" value="P-loop containing nucleoside triphosphate hydrolases"/>
    <property type="match status" value="1"/>
</dbReference>
<dbReference type="SUPFAM" id="SSF50084">
    <property type="entry name" value="Myosin S1 fragment, N-terminal domain"/>
    <property type="match status" value="1"/>
</dbReference>
<evidence type="ECO:0000313" key="4">
    <source>
        <dbReference type="EMBL" id="KAJ8869597.1"/>
    </source>
</evidence>
<reference evidence="4 5" key="1">
    <citation type="submission" date="2023-02" db="EMBL/GenBank/DDBJ databases">
        <title>LHISI_Scaffold_Assembly.</title>
        <authorList>
            <person name="Stuart O.P."/>
            <person name="Cleave R."/>
            <person name="Magrath M.J.L."/>
            <person name="Mikheyev A.S."/>
        </authorList>
    </citation>
    <scope>NUCLEOTIDE SEQUENCE [LARGE SCALE GENOMIC DNA]</scope>
    <source>
        <strain evidence="4">Daus_M_001</strain>
        <tissue evidence="4">Leg muscle</tissue>
    </source>
</reference>
<keyword evidence="2" id="KW-0067">ATP-binding</keyword>
<dbReference type="Proteomes" id="UP001159363">
    <property type="component" value="Chromosome 12"/>
</dbReference>
<feature type="domain" description="Myosin N-terminal SH3-like" evidence="3">
    <location>
        <begin position="33"/>
        <end position="84"/>
    </location>
</feature>
<comment type="caution">
    <text evidence="4">The sequence shown here is derived from an EMBL/GenBank/DDBJ whole genome shotgun (WGS) entry which is preliminary data.</text>
</comment>
<protein>
    <recommendedName>
        <fullName evidence="3">Myosin N-terminal SH3-like domain-containing protein</fullName>
    </recommendedName>
</protein>
<accession>A0ABQ9GBP0</accession>
<name>A0ABQ9GBP0_9NEOP</name>
<dbReference type="InterPro" id="IPR004009">
    <property type="entry name" value="SH3_Myosin"/>
</dbReference>
<dbReference type="Gene3D" id="3.40.850.10">
    <property type="entry name" value="Kinesin motor domain"/>
    <property type="match status" value="1"/>
</dbReference>
<dbReference type="InterPro" id="IPR027417">
    <property type="entry name" value="P-loop_NTPase"/>
</dbReference>
<dbReference type="EMBL" id="JARBHB010000013">
    <property type="protein sequence ID" value="KAJ8869597.1"/>
    <property type="molecule type" value="Genomic_DNA"/>
</dbReference>
<evidence type="ECO:0000313" key="5">
    <source>
        <dbReference type="Proteomes" id="UP001159363"/>
    </source>
</evidence>
<sequence length="154" mass="17803">MEKNLPKAKELAAEHIRRFQQWTVATEFRVLYEAGARVWIKHPEKVWEGAVVVENYKEKVLKVSTENDGTVVQLPIPKDESLPPLRNPDILIGENDLTSLSYLHEPAVMYNLQVRFCMHSAIYTYCGSAGMAMKFTQLCTRVVYHYAMPSRWWG</sequence>
<dbReference type="InterPro" id="IPR036961">
    <property type="entry name" value="Kinesin_motor_dom_sf"/>
</dbReference>
<evidence type="ECO:0000259" key="3">
    <source>
        <dbReference type="PROSITE" id="PS51844"/>
    </source>
</evidence>
<proteinExistence type="predicted"/>
<dbReference type="PROSITE" id="PS51844">
    <property type="entry name" value="SH3_LIKE"/>
    <property type="match status" value="1"/>
</dbReference>
<keyword evidence="1" id="KW-0547">Nucleotide-binding</keyword>
<keyword evidence="5" id="KW-1185">Reference proteome</keyword>
<organism evidence="4 5">
    <name type="scientific">Dryococelus australis</name>
    <dbReference type="NCBI Taxonomy" id="614101"/>
    <lineage>
        <taxon>Eukaryota</taxon>
        <taxon>Metazoa</taxon>
        <taxon>Ecdysozoa</taxon>
        <taxon>Arthropoda</taxon>
        <taxon>Hexapoda</taxon>
        <taxon>Insecta</taxon>
        <taxon>Pterygota</taxon>
        <taxon>Neoptera</taxon>
        <taxon>Polyneoptera</taxon>
        <taxon>Phasmatodea</taxon>
        <taxon>Verophasmatodea</taxon>
        <taxon>Anareolatae</taxon>
        <taxon>Phasmatidae</taxon>
        <taxon>Eurycanthinae</taxon>
        <taxon>Dryococelus</taxon>
    </lineage>
</organism>
<evidence type="ECO:0000256" key="1">
    <source>
        <dbReference type="ARBA" id="ARBA00022741"/>
    </source>
</evidence>